<evidence type="ECO:0000313" key="4">
    <source>
        <dbReference type="EMBL" id="VVB16864.1"/>
    </source>
</evidence>
<keyword evidence="5" id="KW-1185">Reference proteome</keyword>
<evidence type="ECO:0000256" key="2">
    <source>
        <dbReference type="ARBA" id="ARBA00023136"/>
    </source>
</evidence>
<gene>
    <name evidence="4" type="ORF">ANE_LOCUS27308</name>
</gene>
<keyword evidence="2 3" id="KW-0472">Membrane</keyword>
<protein>
    <recommendedName>
        <fullName evidence="6">Late embryogenesis abundant protein LEA-2 subgroup domain-containing protein</fullName>
    </recommendedName>
</protein>
<comment type="caution">
    <text evidence="4">The sequence shown here is derived from an EMBL/GenBank/DDBJ whole genome shotgun (WGS) entry which is preliminary data.</text>
</comment>
<evidence type="ECO:0000256" key="1">
    <source>
        <dbReference type="ARBA" id="ARBA00004370"/>
    </source>
</evidence>
<feature type="transmembrane region" description="Helical" evidence="3">
    <location>
        <begin position="51"/>
        <end position="74"/>
    </location>
</feature>
<evidence type="ECO:0008006" key="6">
    <source>
        <dbReference type="Google" id="ProtNLM"/>
    </source>
</evidence>
<dbReference type="Proteomes" id="UP000489600">
    <property type="component" value="Unassembled WGS sequence"/>
</dbReference>
<reference evidence="4" key="1">
    <citation type="submission" date="2019-07" db="EMBL/GenBank/DDBJ databases">
        <authorList>
            <person name="Dittberner H."/>
        </authorList>
    </citation>
    <scope>NUCLEOTIDE SEQUENCE [LARGE SCALE GENOMIC DNA]</scope>
</reference>
<evidence type="ECO:0000256" key="3">
    <source>
        <dbReference type="SAM" id="Phobius"/>
    </source>
</evidence>
<name>A0A565CTL7_9BRAS</name>
<dbReference type="EMBL" id="CABITT030000008">
    <property type="protein sequence ID" value="VVB16864.1"/>
    <property type="molecule type" value="Genomic_DNA"/>
</dbReference>
<proteinExistence type="predicted"/>
<keyword evidence="3" id="KW-1133">Transmembrane helix</keyword>
<dbReference type="InterPro" id="IPR044839">
    <property type="entry name" value="NDR1-like"/>
</dbReference>
<dbReference type="AlphaFoldDB" id="A0A565CTL7"/>
<accession>A0A565CTL7</accession>
<dbReference type="GO" id="GO:0009506">
    <property type="term" value="C:plasmodesma"/>
    <property type="evidence" value="ECO:0007669"/>
    <property type="project" value="TreeGrafter"/>
</dbReference>
<evidence type="ECO:0000313" key="5">
    <source>
        <dbReference type="Proteomes" id="UP000489600"/>
    </source>
</evidence>
<dbReference type="PANTHER" id="PTHR31415:SF172">
    <property type="entry name" value="TRANSMEMBRANE PROTEIN"/>
    <property type="match status" value="1"/>
</dbReference>
<dbReference type="GO" id="GO:0005886">
    <property type="term" value="C:plasma membrane"/>
    <property type="evidence" value="ECO:0007669"/>
    <property type="project" value="TreeGrafter"/>
</dbReference>
<sequence length="215" mass="24041">MASQTKYTVLEVDTGDQSPPSSSATPRRWWSRPIVTLTASNDRPTTFTESIAFVTPCCTGIFTVVAFFYILLLIDQSLSHAKFSIQSIAVSPSDVATWHVDFLVNNPSTRYSMYYDGNDASVRLGPLNAAVLNISRRREARDVTVMSLAFAAEEGSGNDVVSLGVKLRAMHKRYVNYDEAGHLDVRCQNLTRSHENVNIHKIICQSSFTPLERFW</sequence>
<dbReference type="OrthoDB" id="1023704at2759"/>
<dbReference type="PANTHER" id="PTHR31415">
    <property type="entry name" value="OS05G0367900 PROTEIN"/>
    <property type="match status" value="1"/>
</dbReference>
<comment type="subcellular location">
    <subcellularLocation>
        <location evidence="1">Membrane</location>
    </subcellularLocation>
</comment>
<organism evidence="4 5">
    <name type="scientific">Arabis nemorensis</name>
    <dbReference type="NCBI Taxonomy" id="586526"/>
    <lineage>
        <taxon>Eukaryota</taxon>
        <taxon>Viridiplantae</taxon>
        <taxon>Streptophyta</taxon>
        <taxon>Embryophyta</taxon>
        <taxon>Tracheophyta</taxon>
        <taxon>Spermatophyta</taxon>
        <taxon>Magnoliopsida</taxon>
        <taxon>eudicotyledons</taxon>
        <taxon>Gunneridae</taxon>
        <taxon>Pentapetalae</taxon>
        <taxon>rosids</taxon>
        <taxon>malvids</taxon>
        <taxon>Brassicales</taxon>
        <taxon>Brassicaceae</taxon>
        <taxon>Arabideae</taxon>
        <taxon>Arabis</taxon>
    </lineage>
</organism>
<keyword evidence="3" id="KW-0812">Transmembrane</keyword>
<dbReference type="GO" id="GO:0098542">
    <property type="term" value="P:defense response to other organism"/>
    <property type="evidence" value="ECO:0007669"/>
    <property type="project" value="InterPro"/>
</dbReference>